<sequence>MLAVGYVSNLLRNRKVVGYLAKHPQELLFEFRRITESELNAA</sequence>
<organism evidence="1 2">
    <name type="scientific">Bradyrhizobium guangdongense</name>
    <dbReference type="NCBI Taxonomy" id="1325090"/>
    <lineage>
        <taxon>Bacteria</taxon>
        <taxon>Pseudomonadati</taxon>
        <taxon>Pseudomonadota</taxon>
        <taxon>Alphaproteobacteria</taxon>
        <taxon>Hyphomicrobiales</taxon>
        <taxon>Nitrobacteraceae</taxon>
        <taxon>Bradyrhizobium</taxon>
    </lineage>
</organism>
<dbReference type="Proteomes" id="UP000625079">
    <property type="component" value="Unassembled WGS sequence"/>
</dbReference>
<comment type="caution">
    <text evidence="1">The sequence shown here is derived from an EMBL/GenBank/DDBJ whole genome shotgun (WGS) entry which is preliminary data.</text>
</comment>
<evidence type="ECO:0000313" key="1">
    <source>
        <dbReference type="EMBL" id="GGI33321.1"/>
    </source>
</evidence>
<accession>A0AA88BD73</accession>
<evidence type="ECO:0000313" key="2">
    <source>
        <dbReference type="Proteomes" id="UP000625079"/>
    </source>
</evidence>
<dbReference type="AlphaFoldDB" id="A0AA88BD73"/>
<protein>
    <submittedName>
        <fullName evidence="1">Uncharacterized protein</fullName>
    </submittedName>
</protein>
<dbReference type="EMBL" id="BMHC01000029">
    <property type="protein sequence ID" value="GGI33321.1"/>
    <property type="molecule type" value="Genomic_DNA"/>
</dbReference>
<name>A0AA88BD73_9BRAD</name>
<reference evidence="1" key="2">
    <citation type="submission" date="2022-12" db="EMBL/GenBank/DDBJ databases">
        <authorList>
            <person name="Sun Q."/>
            <person name="Zhou Y."/>
        </authorList>
    </citation>
    <scope>NUCLEOTIDE SEQUENCE</scope>
    <source>
        <strain evidence="1">CGMCC 1.15034</strain>
    </source>
</reference>
<reference evidence="1" key="1">
    <citation type="journal article" date="2014" name="Int. J. Syst. Evol. Microbiol.">
        <title>Complete genome sequence of Corynebacterium casei LMG S-19264T (=DSM 44701T), isolated from a smear-ripened cheese.</title>
        <authorList>
            <consortium name="US DOE Joint Genome Institute (JGI-PGF)"/>
            <person name="Walter F."/>
            <person name="Albersmeier A."/>
            <person name="Kalinowski J."/>
            <person name="Ruckert C."/>
        </authorList>
    </citation>
    <scope>NUCLEOTIDE SEQUENCE</scope>
    <source>
        <strain evidence="1">CGMCC 1.15034</strain>
    </source>
</reference>
<proteinExistence type="predicted"/>
<gene>
    <name evidence="1" type="ORF">GCM10010987_73800</name>
</gene>